<protein>
    <submittedName>
        <fullName evidence="1">Uncharacterized protein</fullName>
    </submittedName>
</protein>
<dbReference type="Proteomes" id="UP001268819">
    <property type="component" value="Unassembled WGS sequence"/>
</dbReference>
<proteinExistence type="predicted"/>
<sequence length="46" mass="4696">MAGPVRMVSPGRLAALAEGEYRADAVLRARGGATTTTDPDGRPAGR</sequence>
<keyword evidence="2" id="KW-1185">Reference proteome</keyword>
<reference evidence="1 2" key="1">
    <citation type="submission" date="2023-07" db="EMBL/GenBank/DDBJ databases">
        <title>Sequencing the genomes of 1000 actinobacteria strains.</title>
        <authorList>
            <person name="Klenk H.-P."/>
        </authorList>
    </citation>
    <scope>NUCLEOTIDE SEQUENCE [LARGE SCALE GENOMIC DNA]</scope>
    <source>
        <strain evidence="1 2">DSM 43749</strain>
    </source>
</reference>
<evidence type="ECO:0000313" key="2">
    <source>
        <dbReference type="Proteomes" id="UP001268819"/>
    </source>
</evidence>
<evidence type="ECO:0000313" key="1">
    <source>
        <dbReference type="EMBL" id="MDR6598413.1"/>
    </source>
</evidence>
<name>A0ABU1Q697_9PSEU</name>
<dbReference type="RefSeq" id="WP_310312976.1">
    <property type="nucleotide sequence ID" value="NZ_BAAAXB010000001.1"/>
</dbReference>
<comment type="caution">
    <text evidence="1">The sequence shown here is derived from an EMBL/GenBank/DDBJ whole genome shotgun (WGS) entry which is preliminary data.</text>
</comment>
<gene>
    <name evidence="1" type="ORF">J2S66_006797</name>
</gene>
<organism evidence="1 2">
    <name type="scientific">Saccharothrix longispora</name>
    <dbReference type="NCBI Taxonomy" id="33920"/>
    <lineage>
        <taxon>Bacteria</taxon>
        <taxon>Bacillati</taxon>
        <taxon>Actinomycetota</taxon>
        <taxon>Actinomycetes</taxon>
        <taxon>Pseudonocardiales</taxon>
        <taxon>Pseudonocardiaceae</taxon>
        <taxon>Saccharothrix</taxon>
    </lineage>
</organism>
<dbReference type="EMBL" id="JAVDSG010000001">
    <property type="protein sequence ID" value="MDR6598413.1"/>
    <property type="molecule type" value="Genomic_DNA"/>
</dbReference>
<accession>A0ABU1Q697</accession>